<keyword evidence="7 11" id="KW-1133">Transmembrane helix</keyword>
<keyword evidence="8 11" id="KW-0472">Membrane</keyword>
<keyword evidence="16" id="KW-1185">Reference proteome</keyword>
<evidence type="ECO:0008006" key="17">
    <source>
        <dbReference type="Google" id="ProtNLM"/>
    </source>
</evidence>
<organism evidence="15 16">
    <name type="scientific">Cuscuta epithymum</name>
    <dbReference type="NCBI Taxonomy" id="186058"/>
    <lineage>
        <taxon>Eukaryota</taxon>
        <taxon>Viridiplantae</taxon>
        <taxon>Streptophyta</taxon>
        <taxon>Embryophyta</taxon>
        <taxon>Tracheophyta</taxon>
        <taxon>Spermatophyta</taxon>
        <taxon>Magnoliopsida</taxon>
        <taxon>eudicotyledons</taxon>
        <taxon>Gunneridae</taxon>
        <taxon>Pentapetalae</taxon>
        <taxon>asterids</taxon>
        <taxon>lamiids</taxon>
        <taxon>Solanales</taxon>
        <taxon>Convolvulaceae</taxon>
        <taxon>Cuscuteae</taxon>
        <taxon>Cuscuta</taxon>
        <taxon>Cuscuta subgen. Cuscuta</taxon>
    </lineage>
</organism>
<dbReference type="Pfam" id="PF23446">
    <property type="entry name" value="LysM1_NFP_LYK"/>
    <property type="match status" value="1"/>
</dbReference>
<evidence type="ECO:0000256" key="3">
    <source>
        <dbReference type="ARBA" id="ARBA00022692"/>
    </source>
</evidence>
<dbReference type="Pfam" id="PF23472">
    <property type="entry name" value="LysM2_CERK1_LYK3_4_5"/>
    <property type="match status" value="1"/>
</dbReference>
<dbReference type="GO" id="GO:0005524">
    <property type="term" value="F:ATP binding"/>
    <property type="evidence" value="ECO:0007669"/>
    <property type="project" value="UniProtKB-KW"/>
</dbReference>
<evidence type="ECO:0000256" key="8">
    <source>
        <dbReference type="ARBA" id="ARBA00023136"/>
    </source>
</evidence>
<evidence type="ECO:0000256" key="9">
    <source>
        <dbReference type="ARBA" id="ARBA00023157"/>
    </source>
</evidence>
<feature type="signal peptide" evidence="12">
    <location>
        <begin position="1"/>
        <end position="22"/>
    </location>
</feature>
<feature type="domain" description="Protein kinase" evidence="13">
    <location>
        <begin position="340"/>
        <end position="626"/>
    </location>
</feature>
<keyword evidence="4 12" id="KW-0732">Signal</keyword>
<sequence>MSSSHLICLCTLLISSSLLVQAQQPYIRKDTSCDGRSSNTSDNSTSAFGYICNGVSRSCQAYLTIVSQPPFDSVSSISGLVGADPSELAQINSVPQNSTFRTNRVVLVPVTCSCSGRFYQANGSYTSRHGDTFIGISNDPVQGLSSCLALLSQNSKIVPTLLFSGTRLSVPVRCACPTKNQSDNGVKYLLSYVILSGQSVSIISQKFGVETEKTLEANGLSIDDSTIYPNTTLLVPLQNKPSSNQVVEQPSPPPPPPSPPLLGPSPSKKSSSKTWIYVIAGVLGGILCLLLAGGIVFMFCIRKRKRKTDPELVSADFAADEKPLTKKSEGGSDLSYSSVFELVQSVKIYTFEELKLATENFSPNCWIRGSVYRGKINGDFAAIKKMNGDVSKEINLLSKINHFNLISLSGICFNDGDWYLVFEYAESGALSDYLRGKSFLTWTQRIQIGLDVATGLNYLHSYTSPPHVHKDLESGNILLDRNMRAKITNFGLSRSADGQEGEFALTRHIVGTKGYMAPEYLEHGLVSPKLDVYAFGILMLEILTGKDIATLLEGHDKMHPISELLLPMVQKETGKEHLISFMDPSLEPREYLADVGVSLVRLIGSCLQKDASSRPNMDEIVQHFSKAISATISWELSSTT</sequence>
<dbReference type="AlphaFoldDB" id="A0AAV0D2D1"/>
<dbReference type="InterPro" id="IPR056562">
    <property type="entry name" value="LysM2_CERK1_LYK3_4_5"/>
</dbReference>
<dbReference type="InterPro" id="IPR056561">
    <property type="entry name" value="NFP_LYK_LysM1"/>
</dbReference>
<dbReference type="GO" id="GO:0005886">
    <property type="term" value="C:plasma membrane"/>
    <property type="evidence" value="ECO:0007669"/>
    <property type="project" value="UniProtKB-SubCell"/>
</dbReference>
<dbReference type="InterPro" id="IPR036779">
    <property type="entry name" value="LysM_dom_sf"/>
</dbReference>
<dbReference type="Gene3D" id="3.10.350.10">
    <property type="entry name" value="LysM domain"/>
    <property type="match status" value="1"/>
</dbReference>
<keyword evidence="2" id="KW-1003">Cell membrane</keyword>
<name>A0AAV0D2D1_9ASTE</name>
<evidence type="ECO:0000259" key="13">
    <source>
        <dbReference type="PROSITE" id="PS50011"/>
    </source>
</evidence>
<feature type="transmembrane region" description="Helical" evidence="11">
    <location>
        <begin position="275"/>
        <end position="301"/>
    </location>
</feature>
<feature type="region of interest" description="Disordered" evidence="10">
    <location>
        <begin position="241"/>
        <end position="267"/>
    </location>
</feature>
<dbReference type="Gene3D" id="3.30.200.20">
    <property type="entry name" value="Phosphorylase Kinase, domain 1"/>
    <property type="match status" value="1"/>
</dbReference>
<evidence type="ECO:0000256" key="4">
    <source>
        <dbReference type="ARBA" id="ARBA00022729"/>
    </source>
</evidence>
<evidence type="ECO:0000256" key="12">
    <source>
        <dbReference type="SAM" id="SignalP"/>
    </source>
</evidence>
<evidence type="ECO:0000256" key="1">
    <source>
        <dbReference type="ARBA" id="ARBA00004162"/>
    </source>
</evidence>
<dbReference type="SUPFAM" id="SSF56112">
    <property type="entry name" value="Protein kinase-like (PK-like)"/>
    <property type="match status" value="1"/>
</dbReference>
<dbReference type="InterPro" id="IPR011009">
    <property type="entry name" value="Kinase-like_dom_sf"/>
</dbReference>
<evidence type="ECO:0000259" key="14">
    <source>
        <dbReference type="PROSITE" id="PS51782"/>
    </source>
</evidence>
<dbReference type="InterPro" id="IPR000719">
    <property type="entry name" value="Prot_kinase_dom"/>
</dbReference>
<dbReference type="PANTHER" id="PTHR45927:SF11">
    <property type="entry name" value="LYSM DOMAIN RECEPTOR-LIKE KINASE 4"/>
    <property type="match status" value="1"/>
</dbReference>
<dbReference type="FunFam" id="1.10.510.10:FF:000468">
    <property type="entry name" value="PTI1-like tyrosine-protein kinase 3"/>
    <property type="match status" value="1"/>
</dbReference>
<evidence type="ECO:0000256" key="7">
    <source>
        <dbReference type="ARBA" id="ARBA00022989"/>
    </source>
</evidence>
<gene>
    <name evidence="15" type="ORF">CEPIT_LOCUS10540</name>
</gene>
<dbReference type="Proteomes" id="UP001152523">
    <property type="component" value="Unassembled WGS sequence"/>
</dbReference>
<dbReference type="SMART" id="SM00257">
    <property type="entry name" value="LysM"/>
    <property type="match status" value="2"/>
</dbReference>
<dbReference type="Pfam" id="PF00069">
    <property type="entry name" value="Pkinase"/>
    <property type="match status" value="1"/>
</dbReference>
<dbReference type="InterPro" id="IPR018392">
    <property type="entry name" value="LysM"/>
</dbReference>
<dbReference type="PROSITE" id="PS51782">
    <property type="entry name" value="LYSM"/>
    <property type="match status" value="1"/>
</dbReference>
<comment type="subcellular location">
    <subcellularLocation>
        <location evidence="1">Cell membrane</location>
        <topology evidence="1">Single-pass membrane protein</topology>
    </subcellularLocation>
</comment>
<dbReference type="PROSITE" id="PS50011">
    <property type="entry name" value="PROTEIN_KINASE_DOM"/>
    <property type="match status" value="1"/>
</dbReference>
<evidence type="ECO:0000256" key="6">
    <source>
        <dbReference type="ARBA" id="ARBA00022840"/>
    </source>
</evidence>
<evidence type="ECO:0000313" key="15">
    <source>
        <dbReference type="EMBL" id="CAH9088727.1"/>
    </source>
</evidence>
<dbReference type="GO" id="GO:0004672">
    <property type="term" value="F:protein kinase activity"/>
    <property type="evidence" value="ECO:0007669"/>
    <property type="project" value="InterPro"/>
</dbReference>
<dbReference type="InterPro" id="IPR056563">
    <property type="entry name" value="LysM3_LYK4_5"/>
</dbReference>
<comment type="caution">
    <text evidence="15">The sequence shown here is derived from an EMBL/GenBank/DDBJ whole genome shotgun (WGS) entry which is preliminary data.</text>
</comment>
<evidence type="ECO:0000256" key="11">
    <source>
        <dbReference type="SAM" id="Phobius"/>
    </source>
</evidence>
<dbReference type="GO" id="GO:0051707">
    <property type="term" value="P:response to other organism"/>
    <property type="evidence" value="ECO:0007669"/>
    <property type="project" value="UniProtKB-ARBA"/>
</dbReference>
<evidence type="ECO:0000256" key="2">
    <source>
        <dbReference type="ARBA" id="ARBA00022475"/>
    </source>
</evidence>
<dbReference type="PANTHER" id="PTHR45927">
    <property type="entry name" value="LYSM-DOMAIN RECEPTOR-LIKE KINASE-RELATED"/>
    <property type="match status" value="1"/>
</dbReference>
<dbReference type="InterPro" id="IPR052611">
    <property type="entry name" value="Plant_RLK_LysM"/>
</dbReference>
<dbReference type="Gene3D" id="1.10.510.10">
    <property type="entry name" value="Transferase(Phosphotransferase) domain 1"/>
    <property type="match status" value="1"/>
</dbReference>
<keyword evidence="9" id="KW-1015">Disulfide bond</keyword>
<protein>
    <recommendedName>
        <fullName evidence="17">LysM domain receptor-like kinase 4</fullName>
    </recommendedName>
</protein>
<evidence type="ECO:0000256" key="5">
    <source>
        <dbReference type="ARBA" id="ARBA00022741"/>
    </source>
</evidence>
<evidence type="ECO:0000256" key="10">
    <source>
        <dbReference type="SAM" id="MobiDB-lite"/>
    </source>
</evidence>
<keyword evidence="3 11" id="KW-0812">Transmembrane</keyword>
<feature type="compositionally biased region" description="Pro residues" evidence="10">
    <location>
        <begin position="250"/>
        <end position="263"/>
    </location>
</feature>
<keyword evidence="5" id="KW-0547">Nucleotide-binding</keyword>
<feature type="chain" id="PRO_5043964786" description="LysM domain receptor-like kinase 4" evidence="12">
    <location>
        <begin position="23"/>
        <end position="640"/>
    </location>
</feature>
<dbReference type="Pfam" id="PF23473">
    <property type="entry name" value="LysM3_LYK4_5"/>
    <property type="match status" value="1"/>
</dbReference>
<dbReference type="EMBL" id="CAMAPF010000060">
    <property type="protein sequence ID" value="CAH9088727.1"/>
    <property type="molecule type" value="Genomic_DNA"/>
</dbReference>
<reference evidence="15" key="1">
    <citation type="submission" date="2022-07" db="EMBL/GenBank/DDBJ databases">
        <authorList>
            <person name="Macas J."/>
            <person name="Novak P."/>
            <person name="Neumann P."/>
        </authorList>
    </citation>
    <scope>NUCLEOTIDE SEQUENCE</scope>
</reference>
<keyword evidence="6" id="KW-0067">ATP-binding</keyword>
<evidence type="ECO:0000313" key="16">
    <source>
        <dbReference type="Proteomes" id="UP001152523"/>
    </source>
</evidence>
<proteinExistence type="predicted"/>
<accession>A0AAV0D2D1</accession>
<feature type="domain" description="LysM" evidence="14">
    <location>
        <begin position="190"/>
        <end position="235"/>
    </location>
</feature>